<accession>K1TIJ1</accession>
<comment type="similarity">
    <text evidence="1">Belongs to the ABC transporter superfamily.</text>
</comment>
<evidence type="ECO:0000313" key="6">
    <source>
        <dbReference type="EMBL" id="EKC59051.1"/>
    </source>
</evidence>
<feature type="non-terminal residue" evidence="6">
    <location>
        <position position="51"/>
    </location>
</feature>
<organism evidence="6">
    <name type="scientific">human gut metagenome</name>
    <dbReference type="NCBI Taxonomy" id="408170"/>
    <lineage>
        <taxon>unclassified sequences</taxon>
        <taxon>metagenomes</taxon>
        <taxon>organismal metagenomes</taxon>
    </lineage>
</organism>
<protein>
    <submittedName>
        <fullName evidence="6">Xylose transporter ATP-binding subunit</fullName>
    </submittedName>
</protein>
<evidence type="ECO:0000259" key="5">
    <source>
        <dbReference type="Pfam" id="PF00005"/>
    </source>
</evidence>
<dbReference type="SUPFAM" id="SSF52540">
    <property type="entry name" value="P-loop containing nucleoside triphosphate hydrolases"/>
    <property type="match status" value="1"/>
</dbReference>
<evidence type="ECO:0000256" key="1">
    <source>
        <dbReference type="ARBA" id="ARBA00005417"/>
    </source>
</evidence>
<keyword evidence="4 6" id="KW-0067">ATP-binding</keyword>
<dbReference type="EMBL" id="AJWZ01006693">
    <property type="protein sequence ID" value="EKC59051.1"/>
    <property type="molecule type" value="Genomic_DNA"/>
</dbReference>
<dbReference type="Gene3D" id="3.40.50.300">
    <property type="entry name" value="P-loop containing nucleotide triphosphate hydrolases"/>
    <property type="match status" value="1"/>
</dbReference>
<dbReference type="InterPro" id="IPR050763">
    <property type="entry name" value="ABC_transporter_ATP-binding"/>
</dbReference>
<keyword evidence="3" id="KW-0547">Nucleotide-binding</keyword>
<reference evidence="6" key="1">
    <citation type="journal article" date="2013" name="Environ. Microbiol.">
        <title>Microbiota from the distal guts of lean and obese adolescents exhibit partial functional redundancy besides clear differences in community structure.</title>
        <authorList>
            <person name="Ferrer M."/>
            <person name="Ruiz A."/>
            <person name="Lanza F."/>
            <person name="Haange S.B."/>
            <person name="Oberbach A."/>
            <person name="Till H."/>
            <person name="Bargiela R."/>
            <person name="Campoy C."/>
            <person name="Segura M.T."/>
            <person name="Richter M."/>
            <person name="von Bergen M."/>
            <person name="Seifert J."/>
            <person name="Suarez A."/>
        </authorList>
    </citation>
    <scope>NUCLEOTIDE SEQUENCE</scope>
</reference>
<gene>
    <name evidence="6" type="ORF">OBE_09691</name>
</gene>
<sequence length="51" mass="5458">MEKETKVAAVSMKNITKTFGSVIANDKVNLDIYKGEILSLLGENGSGKTTL</sequence>
<dbReference type="InterPro" id="IPR003439">
    <property type="entry name" value="ABC_transporter-like_ATP-bd"/>
</dbReference>
<keyword evidence="2" id="KW-0813">Transport</keyword>
<dbReference type="GO" id="GO:0016887">
    <property type="term" value="F:ATP hydrolysis activity"/>
    <property type="evidence" value="ECO:0007669"/>
    <property type="project" value="InterPro"/>
</dbReference>
<feature type="domain" description="ABC transporter" evidence="5">
    <location>
        <begin position="26"/>
        <end position="51"/>
    </location>
</feature>
<dbReference type="InterPro" id="IPR027417">
    <property type="entry name" value="P-loop_NTPase"/>
</dbReference>
<evidence type="ECO:0000256" key="2">
    <source>
        <dbReference type="ARBA" id="ARBA00022448"/>
    </source>
</evidence>
<comment type="caution">
    <text evidence="6">The sequence shown here is derived from an EMBL/GenBank/DDBJ whole genome shotgun (WGS) entry which is preliminary data.</text>
</comment>
<dbReference type="Pfam" id="PF00005">
    <property type="entry name" value="ABC_tran"/>
    <property type="match status" value="1"/>
</dbReference>
<proteinExistence type="inferred from homology"/>
<dbReference type="PANTHER" id="PTHR42711">
    <property type="entry name" value="ABC TRANSPORTER ATP-BINDING PROTEIN"/>
    <property type="match status" value="1"/>
</dbReference>
<evidence type="ECO:0000256" key="3">
    <source>
        <dbReference type="ARBA" id="ARBA00022741"/>
    </source>
</evidence>
<dbReference type="AlphaFoldDB" id="K1TIJ1"/>
<evidence type="ECO:0000256" key="4">
    <source>
        <dbReference type="ARBA" id="ARBA00022840"/>
    </source>
</evidence>
<dbReference type="PANTHER" id="PTHR42711:SF5">
    <property type="entry name" value="ABC TRANSPORTER ATP-BINDING PROTEIN NATA"/>
    <property type="match status" value="1"/>
</dbReference>
<name>K1TIJ1_9ZZZZ</name>
<dbReference type="GO" id="GO:0005524">
    <property type="term" value="F:ATP binding"/>
    <property type="evidence" value="ECO:0007669"/>
    <property type="project" value="UniProtKB-KW"/>
</dbReference>